<reference evidence="1" key="1">
    <citation type="journal article" date="2021" name="Proc. Natl. Acad. Sci. U.S.A.">
        <title>A Catalog of Tens of Thousands of Viruses from Human Metagenomes Reveals Hidden Associations with Chronic Diseases.</title>
        <authorList>
            <person name="Tisza M.J."/>
            <person name="Buck C.B."/>
        </authorList>
    </citation>
    <scope>NUCLEOTIDE SEQUENCE</scope>
    <source>
        <strain evidence="1">CtRGj11</strain>
    </source>
</reference>
<dbReference type="EMBL" id="BK032613">
    <property type="protein sequence ID" value="DAF51283.1"/>
    <property type="molecule type" value="Genomic_DNA"/>
</dbReference>
<name>A0A8S5SKD5_9CAUD</name>
<evidence type="ECO:0000313" key="1">
    <source>
        <dbReference type="EMBL" id="DAF51283.1"/>
    </source>
</evidence>
<sequence length="77" mass="8111">MYRAQGLGGEKWFGYSHDSERLSEALDRLALLIKGTAVNKAVLKDSEMIERPNSSGADVVVSSQDAAGVAALFAAIG</sequence>
<protein>
    <submittedName>
        <fullName evidence="1">Uncharacterized protein</fullName>
    </submittedName>
</protein>
<proteinExistence type="predicted"/>
<organism evidence="1">
    <name type="scientific">Siphoviridae sp. ctRGj11</name>
    <dbReference type="NCBI Taxonomy" id="2827868"/>
    <lineage>
        <taxon>Viruses</taxon>
        <taxon>Duplodnaviria</taxon>
        <taxon>Heunggongvirae</taxon>
        <taxon>Uroviricota</taxon>
        <taxon>Caudoviricetes</taxon>
    </lineage>
</organism>
<accession>A0A8S5SKD5</accession>